<protein>
    <recommendedName>
        <fullName evidence="4">DUF4173 domain-containing protein</fullName>
    </recommendedName>
</protein>
<comment type="caution">
    <text evidence="2">The sequence shown here is derived from an EMBL/GenBank/DDBJ whole genome shotgun (WGS) entry which is preliminary data.</text>
</comment>
<feature type="transmembrane region" description="Helical" evidence="1">
    <location>
        <begin position="41"/>
        <end position="59"/>
    </location>
</feature>
<accession>A0A7W7VEY5</accession>
<reference evidence="2 3" key="1">
    <citation type="submission" date="2020-08" db="EMBL/GenBank/DDBJ databases">
        <title>Genomic Encyclopedia of Type Strains, Phase III (KMG-III): the genomes of soil and plant-associated and newly described type strains.</title>
        <authorList>
            <person name="Whitman W."/>
        </authorList>
    </citation>
    <scope>NUCLEOTIDE SEQUENCE [LARGE SCALE GENOMIC DNA]</scope>
    <source>
        <strain evidence="2 3">CECT 8960</strain>
    </source>
</reference>
<feature type="transmembrane region" description="Helical" evidence="1">
    <location>
        <begin position="322"/>
        <end position="344"/>
    </location>
</feature>
<gene>
    <name evidence="2" type="ORF">FHR82_003697</name>
</gene>
<feature type="transmembrane region" description="Helical" evidence="1">
    <location>
        <begin position="12"/>
        <end position="35"/>
    </location>
</feature>
<keyword evidence="1" id="KW-0812">Transmembrane</keyword>
<feature type="transmembrane region" description="Helical" evidence="1">
    <location>
        <begin position="356"/>
        <end position="376"/>
    </location>
</feature>
<proteinExistence type="predicted"/>
<feature type="transmembrane region" description="Helical" evidence="1">
    <location>
        <begin position="96"/>
        <end position="114"/>
    </location>
</feature>
<feature type="transmembrane region" description="Helical" evidence="1">
    <location>
        <begin position="71"/>
        <end position="90"/>
    </location>
</feature>
<dbReference type="AlphaFoldDB" id="A0A7W7VEY5"/>
<feature type="transmembrane region" description="Helical" evidence="1">
    <location>
        <begin position="200"/>
        <end position="222"/>
    </location>
</feature>
<feature type="transmembrane region" description="Helical" evidence="1">
    <location>
        <begin position="159"/>
        <end position="180"/>
    </location>
</feature>
<evidence type="ECO:0000313" key="3">
    <source>
        <dbReference type="Proteomes" id="UP000520767"/>
    </source>
</evidence>
<dbReference type="InterPro" id="IPR025291">
    <property type="entry name" value="DUF4153"/>
</dbReference>
<dbReference type="Proteomes" id="UP000520767">
    <property type="component" value="Unassembled WGS sequence"/>
</dbReference>
<evidence type="ECO:0008006" key="4">
    <source>
        <dbReference type="Google" id="ProtNLM"/>
    </source>
</evidence>
<dbReference type="Pfam" id="PF13687">
    <property type="entry name" value="DUF4153"/>
    <property type="match status" value="1"/>
</dbReference>
<dbReference type="EMBL" id="JACHJQ010000004">
    <property type="protein sequence ID" value="MBB4907455.1"/>
    <property type="molecule type" value="Genomic_DNA"/>
</dbReference>
<organism evidence="2 3">
    <name type="scientific">Actinophytocola algeriensis</name>
    <dbReference type="NCBI Taxonomy" id="1768010"/>
    <lineage>
        <taxon>Bacteria</taxon>
        <taxon>Bacillati</taxon>
        <taxon>Actinomycetota</taxon>
        <taxon>Actinomycetes</taxon>
        <taxon>Pseudonocardiales</taxon>
        <taxon>Pseudonocardiaceae</taxon>
    </lineage>
</organism>
<name>A0A7W7VEY5_9PSEU</name>
<evidence type="ECO:0000256" key="1">
    <source>
        <dbReference type="SAM" id="Phobius"/>
    </source>
</evidence>
<sequence length="482" mass="51079">MLLRPRPTPKSAVIAVPPSVLPAGIAAGLAAVVLLPLDRPGLGWVLAGIAAVAAVVWSDRRSRPADAVPHFTRMSPVWAAATLALLAAGFIRASEWLFLLCVLAACVTGSLAVVGRRRARSVLYEVFAVPIEALRSPPWLLRAVQLRAEAGDSGARRRIGVSVLASVVLLAVFVPLLSGADATFAHLVSSAVPDLDPGTFAGWLVAFCVAGFGVVGACYLLASPPLPADEEVARRRLAHRVEWALPLGVLVALFVVFVAVRLVVLFGGDDYMRRTTGLTAADYARGGFWQLCVATVLTLALVGAALRWAPNSTTADRVWQRALLGALSALSLVLVASALSRMWTYQQAYGFTVLRLLVEVCELWLGAVFVLVLVALVRLRTAWLPRAAVGAAAVALLALVALDPERLIADRNIDRAEQGMPVDTEYLSGFSADVVPAVERLPEPQRSCVLREVAAGPGDDGWQGWNLSRAAAREALATAHGC</sequence>
<keyword evidence="3" id="KW-1185">Reference proteome</keyword>
<dbReference type="RefSeq" id="WP_225944071.1">
    <property type="nucleotide sequence ID" value="NZ_JACHJQ010000004.1"/>
</dbReference>
<feature type="transmembrane region" description="Helical" evidence="1">
    <location>
        <begin position="288"/>
        <end position="310"/>
    </location>
</feature>
<keyword evidence="1" id="KW-1133">Transmembrane helix</keyword>
<keyword evidence="1" id="KW-0472">Membrane</keyword>
<evidence type="ECO:0000313" key="2">
    <source>
        <dbReference type="EMBL" id="MBB4907455.1"/>
    </source>
</evidence>
<feature type="transmembrane region" description="Helical" evidence="1">
    <location>
        <begin position="383"/>
        <end position="402"/>
    </location>
</feature>
<feature type="transmembrane region" description="Helical" evidence="1">
    <location>
        <begin position="243"/>
        <end position="268"/>
    </location>
</feature>